<dbReference type="EMBL" id="CP003344">
    <property type="protein sequence ID" value="AGA70822.1"/>
    <property type="molecule type" value="Genomic_DNA"/>
</dbReference>
<evidence type="ECO:0000313" key="3">
    <source>
        <dbReference type="Proteomes" id="UP000010797"/>
    </source>
</evidence>
<feature type="transmembrane region" description="Helical" evidence="1">
    <location>
        <begin position="12"/>
        <end position="30"/>
    </location>
</feature>
<evidence type="ECO:0000256" key="1">
    <source>
        <dbReference type="SAM" id="Phobius"/>
    </source>
</evidence>
<accession>L0FC72</accession>
<dbReference type="STRING" id="871963.Desdi_3436"/>
<dbReference type="RefSeq" id="WP_015263778.1">
    <property type="nucleotide sequence ID" value="NC_019903.1"/>
</dbReference>
<proteinExistence type="predicted"/>
<gene>
    <name evidence="2" type="ordered locus">Desdi_3436</name>
</gene>
<protein>
    <recommendedName>
        <fullName evidence="4">TATA-box binding protein</fullName>
    </recommendedName>
</protein>
<dbReference type="eggNOG" id="ENOG5033B7U">
    <property type="taxonomic scope" value="Bacteria"/>
</dbReference>
<sequence length="216" mass="24800">METPKKHRNRIVVLGVIFLCYTMFQIWFFSQEVGEREFYSRLESQISNPLLLNSGLVEARKAEVRVVLWFEQGKPDRRFKQDLTQTGWAWMESNSAGIAGLPYSLAGYRTIVTEEEPEIFAWYQDLEQEVREVGGIAYLDERIPEGIDIAHYALKQNILPRQFSLSERTISVTGWQESLFSQVLAGDDRVNIQIISQTHGGKGRTALALPVLLEEF</sequence>
<keyword evidence="1" id="KW-1133">Transmembrane helix</keyword>
<reference evidence="3" key="1">
    <citation type="submission" date="2012-02" db="EMBL/GenBank/DDBJ databases">
        <title>Complete sequence of Desulfitobacterium dichloroeliminans LMG P-21439.</title>
        <authorList>
            <person name="Lucas S."/>
            <person name="Han J."/>
            <person name="Lapidus A."/>
            <person name="Cheng J.-F."/>
            <person name="Goodwin L."/>
            <person name="Pitluck S."/>
            <person name="Peters L."/>
            <person name="Ovchinnikova G."/>
            <person name="Teshima H."/>
            <person name="Detter J.C."/>
            <person name="Han C."/>
            <person name="Tapia R."/>
            <person name="Land M."/>
            <person name="Hauser L."/>
            <person name="Kyrpides N."/>
            <person name="Ivanova N."/>
            <person name="Pagani I."/>
            <person name="Kruse T."/>
            <person name="de Vos W.M."/>
            <person name="Boon N."/>
            <person name="Smidt H."/>
            <person name="Woyke T."/>
        </authorList>
    </citation>
    <scope>NUCLEOTIDE SEQUENCE [LARGE SCALE GENOMIC DNA]</scope>
    <source>
        <strain evidence="3">LMG P-21439 / DCA1</strain>
    </source>
</reference>
<dbReference type="AlphaFoldDB" id="L0FC72"/>
<keyword evidence="1" id="KW-0472">Membrane</keyword>
<keyword evidence="3" id="KW-1185">Reference proteome</keyword>
<dbReference type="Proteomes" id="UP000010797">
    <property type="component" value="Chromosome"/>
</dbReference>
<dbReference type="OrthoDB" id="1797419at2"/>
<evidence type="ECO:0008006" key="4">
    <source>
        <dbReference type="Google" id="ProtNLM"/>
    </source>
</evidence>
<dbReference type="HOGENOM" id="CLU_109741_0_0_9"/>
<dbReference type="KEGG" id="ddl:Desdi_3436"/>
<name>L0FC72_DESDL</name>
<keyword evidence="1" id="KW-0812">Transmembrane</keyword>
<evidence type="ECO:0000313" key="2">
    <source>
        <dbReference type="EMBL" id="AGA70822.1"/>
    </source>
</evidence>
<organism evidence="2 3">
    <name type="scientific">Desulfitobacterium dichloroeliminans (strain LMG P-21439 / DCA1)</name>
    <dbReference type="NCBI Taxonomy" id="871963"/>
    <lineage>
        <taxon>Bacteria</taxon>
        <taxon>Bacillati</taxon>
        <taxon>Bacillota</taxon>
        <taxon>Clostridia</taxon>
        <taxon>Eubacteriales</taxon>
        <taxon>Desulfitobacteriaceae</taxon>
        <taxon>Desulfitobacterium</taxon>
    </lineage>
</organism>